<dbReference type="PANTHER" id="PTHR16189:SF0">
    <property type="entry name" value="TRANSMEMBRANE PROTEIN 104"/>
    <property type="match status" value="1"/>
</dbReference>
<accession>A0ABM1BR61</accession>
<evidence type="ECO:0000256" key="2">
    <source>
        <dbReference type="SAM" id="Phobius"/>
    </source>
</evidence>
<gene>
    <name evidence="4" type="primary">LOC106471028</name>
</gene>
<keyword evidence="2" id="KW-0812">Transmembrane</keyword>
<proteinExistence type="predicted"/>
<dbReference type="GeneID" id="106471028"/>
<organism evidence="3 4">
    <name type="scientific">Limulus polyphemus</name>
    <name type="common">Atlantic horseshoe crab</name>
    <dbReference type="NCBI Taxonomy" id="6850"/>
    <lineage>
        <taxon>Eukaryota</taxon>
        <taxon>Metazoa</taxon>
        <taxon>Ecdysozoa</taxon>
        <taxon>Arthropoda</taxon>
        <taxon>Chelicerata</taxon>
        <taxon>Merostomata</taxon>
        <taxon>Xiphosura</taxon>
        <taxon>Limulidae</taxon>
        <taxon>Limulus</taxon>
    </lineage>
</organism>
<evidence type="ECO:0000256" key="1">
    <source>
        <dbReference type="ARBA" id="ARBA00004141"/>
    </source>
</evidence>
<dbReference type="Proteomes" id="UP000694941">
    <property type="component" value="Unplaced"/>
</dbReference>
<evidence type="ECO:0000313" key="3">
    <source>
        <dbReference type="Proteomes" id="UP000694941"/>
    </source>
</evidence>
<comment type="subcellular location">
    <subcellularLocation>
        <location evidence="1">Membrane</location>
        <topology evidence="1">Multi-pass membrane protein</topology>
    </subcellularLocation>
</comment>
<keyword evidence="3" id="KW-1185">Reference proteome</keyword>
<feature type="transmembrane region" description="Helical" evidence="2">
    <location>
        <begin position="12"/>
        <end position="42"/>
    </location>
</feature>
<dbReference type="PANTHER" id="PTHR16189">
    <property type="entry name" value="TRANSMEMBRANE PROTEIN 104-RELATED"/>
    <property type="match status" value="1"/>
</dbReference>
<keyword evidence="2" id="KW-1133">Transmembrane helix</keyword>
<dbReference type="RefSeq" id="XP_013787068.1">
    <property type="nucleotide sequence ID" value="XM_013931614.2"/>
</dbReference>
<keyword evidence="2" id="KW-0472">Membrane</keyword>
<name>A0ABM1BR61_LIMPO</name>
<evidence type="ECO:0000313" key="4">
    <source>
        <dbReference type="RefSeq" id="XP_013787068.1"/>
    </source>
</evidence>
<reference evidence="4" key="1">
    <citation type="submission" date="2025-08" db="UniProtKB">
        <authorList>
            <consortium name="RefSeq"/>
        </authorList>
    </citation>
    <scope>IDENTIFICATION</scope>
    <source>
        <tissue evidence="4">Muscle</tissue>
    </source>
</reference>
<sequence length="159" mass="17915">MPAAFTHAGWLVSLLILMALAFMSYLTTTFVIEAMAAANAMVHRHAVRHFKKVIKKEEMQISPINCQSELVADLMTDEVISSALGHDERLPLLLNTVDSVDYYSITERIELGKMASLFFNKVSKRVPLAKQAEALEEIEAMKEQEVIEVLAFGYHLLYL</sequence>
<protein>
    <submittedName>
        <fullName evidence="4">Transmembrane protein 104-like</fullName>
    </submittedName>
</protein>